<evidence type="ECO:0000313" key="1">
    <source>
        <dbReference type="EMBL" id="KAJ8877866.1"/>
    </source>
</evidence>
<comment type="caution">
    <text evidence="1">The sequence shown here is derived from an EMBL/GenBank/DDBJ whole genome shotgun (WGS) entry which is preliminary data.</text>
</comment>
<sequence length="158" mass="18309">MYSIRPVPSKQNRAYGLSRVPLSKKVSQSDTKEVPSVTIHEVGKEFRNDIVIKQVIQFVLNGWPEINLPEIFKHYHTKSQELTVENKCLMWGHRLAHEPYGNERQKAWRNLIFGGHHFIAKLNKLLETVTHVDSIKQTLEKQNRVPGLCHRTQSMTAC</sequence>
<organism evidence="1 2">
    <name type="scientific">Dryococelus australis</name>
    <dbReference type="NCBI Taxonomy" id="614101"/>
    <lineage>
        <taxon>Eukaryota</taxon>
        <taxon>Metazoa</taxon>
        <taxon>Ecdysozoa</taxon>
        <taxon>Arthropoda</taxon>
        <taxon>Hexapoda</taxon>
        <taxon>Insecta</taxon>
        <taxon>Pterygota</taxon>
        <taxon>Neoptera</taxon>
        <taxon>Polyneoptera</taxon>
        <taxon>Phasmatodea</taxon>
        <taxon>Verophasmatodea</taxon>
        <taxon>Anareolatae</taxon>
        <taxon>Phasmatidae</taxon>
        <taxon>Eurycanthinae</taxon>
        <taxon>Dryococelus</taxon>
    </lineage>
</organism>
<accession>A0ABQ9H0X9</accession>
<proteinExistence type="predicted"/>
<dbReference type="EMBL" id="JARBHB010000008">
    <property type="protein sequence ID" value="KAJ8877866.1"/>
    <property type="molecule type" value="Genomic_DNA"/>
</dbReference>
<reference evidence="1 2" key="1">
    <citation type="submission" date="2023-02" db="EMBL/GenBank/DDBJ databases">
        <title>LHISI_Scaffold_Assembly.</title>
        <authorList>
            <person name="Stuart O.P."/>
            <person name="Cleave R."/>
            <person name="Magrath M.J.L."/>
            <person name="Mikheyev A.S."/>
        </authorList>
    </citation>
    <scope>NUCLEOTIDE SEQUENCE [LARGE SCALE GENOMIC DNA]</scope>
    <source>
        <strain evidence="1">Daus_M_001</strain>
        <tissue evidence="1">Leg muscle</tissue>
    </source>
</reference>
<keyword evidence="2" id="KW-1185">Reference proteome</keyword>
<gene>
    <name evidence="1" type="ORF">PR048_022325</name>
</gene>
<protein>
    <submittedName>
        <fullName evidence="1">Uncharacterized protein</fullName>
    </submittedName>
</protein>
<name>A0ABQ9H0X9_9NEOP</name>
<dbReference type="Proteomes" id="UP001159363">
    <property type="component" value="Chromosome 7"/>
</dbReference>
<evidence type="ECO:0000313" key="2">
    <source>
        <dbReference type="Proteomes" id="UP001159363"/>
    </source>
</evidence>